<dbReference type="AlphaFoldDB" id="A0A8J6NMR3"/>
<reference evidence="1 2" key="1">
    <citation type="submission" date="2020-08" db="EMBL/GenBank/DDBJ databases">
        <title>Bridging the membrane lipid divide: bacteria of the FCB group superphylum have the potential to synthesize archaeal ether lipids.</title>
        <authorList>
            <person name="Villanueva L."/>
            <person name="Von Meijenfeldt F.A.B."/>
            <person name="Westbye A.B."/>
            <person name="Yadav S."/>
            <person name="Hopmans E.C."/>
            <person name="Dutilh B.E."/>
            <person name="Sinninghe Damste J.S."/>
        </authorList>
    </citation>
    <scope>NUCLEOTIDE SEQUENCE [LARGE SCALE GENOMIC DNA]</scope>
    <source>
        <strain evidence="1">NIOZ-UU36</strain>
    </source>
</reference>
<sequence>MTTSTFIRWGGIAPIVTGLNTAGATIMQGNKGQILIWIKVKITVNTRFIFSNI</sequence>
<organism evidence="1 2">
    <name type="scientific">Candidatus Desulfolinea nitratireducens</name>
    <dbReference type="NCBI Taxonomy" id="2841698"/>
    <lineage>
        <taxon>Bacteria</taxon>
        <taxon>Bacillati</taxon>
        <taxon>Chloroflexota</taxon>
        <taxon>Anaerolineae</taxon>
        <taxon>Anaerolineales</taxon>
        <taxon>Anaerolineales incertae sedis</taxon>
        <taxon>Candidatus Desulfolinea</taxon>
    </lineage>
</organism>
<dbReference type="Proteomes" id="UP000614469">
    <property type="component" value="Unassembled WGS sequence"/>
</dbReference>
<evidence type="ECO:0000313" key="2">
    <source>
        <dbReference type="Proteomes" id="UP000614469"/>
    </source>
</evidence>
<comment type="caution">
    <text evidence="1">The sequence shown here is derived from an EMBL/GenBank/DDBJ whole genome shotgun (WGS) entry which is preliminary data.</text>
</comment>
<gene>
    <name evidence="1" type="ORF">H8E29_07595</name>
</gene>
<name>A0A8J6NMR3_9CHLR</name>
<evidence type="ECO:0000313" key="1">
    <source>
        <dbReference type="EMBL" id="MBC8335109.1"/>
    </source>
</evidence>
<accession>A0A8J6NMR3</accession>
<protein>
    <submittedName>
        <fullName evidence="1">Uncharacterized protein</fullName>
    </submittedName>
</protein>
<dbReference type="EMBL" id="JACNJN010000091">
    <property type="protein sequence ID" value="MBC8335109.1"/>
    <property type="molecule type" value="Genomic_DNA"/>
</dbReference>
<proteinExistence type="predicted"/>